<proteinExistence type="inferred from homology"/>
<comment type="catalytic activity">
    <reaction evidence="11">
        <text>O-phospho-L-serine + 2-oxoglutarate = 3-phosphooxypyruvate + L-glutamate</text>
        <dbReference type="Rhea" id="RHEA:14329"/>
        <dbReference type="ChEBI" id="CHEBI:16810"/>
        <dbReference type="ChEBI" id="CHEBI:18110"/>
        <dbReference type="ChEBI" id="CHEBI:29985"/>
        <dbReference type="ChEBI" id="CHEBI:57524"/>
        <dbReference type="EC" id="2.6.1.52"/>
    </reaction>
</comment>
<evidence type="ECO:0000256" key="9">
    <source>
        <dbReference type="ARBA" id="ARBA00023299"/>
    </source>
</evidence>
<dbReference type="AlphaFoldDB" id="A0A060TBZ2"/>
<dbReference type="NCBIfam" id="NF003764">
    <property type="entry name" value="PRK05355.1"/>
    <property type="match status" value="1"/>
</dbReference>
<keyword evidence="8" id="KW-0663">Pyridoxal phosphate</keyword>
<reference evidence="14" key="2">
    <citation type="submission" date="2014-06" db="EMBL/GenBank/DDBJ databases">
        <title>The complete genome of Blastobotrys (Arxula) adeninivorans LS3 - a yeast of biotechnological interest.</title>
        <authorList>
            <person name="Kunze G."/>
            <person name="Gaillardin C."/>
            <person name="Czernicka M."/>
            <person name="Durrens P."/>
            <person name="Martin T."/>
            <person name="Boer E."/>
            <person name="Gabaldon T."/>
            <person name="Cruz J."/>
            <person name="Talla E."/>
            <person name="Marck C."/>
            <person name="Goffeau A."/>
            <person name="Barbe V."/>
            <person name="Baret P."/>
            <person name="Baronian K."/>
            <person name="Beier S."/>
            <person name="Bleykasten C."/>
            <person name="Bode R."/>
            <person name="Casaregola S."/>
            <person name="Despons L."/>
            <person name="Fairhead C."/>
            <person name="Giersberg M."/>
            <person name="Gierski P."/>
            <person name="Hahnel U."/>
            <person name="Hartmann A."/>
            <person name="Jankowska D."/>
            <person name="Jubin C."/>
            <person name="Jung P."/>
            <person name="Lafontaine I."/>
            <person name="Leh-Louis V."/>
            <person name="Lemaire M."/>
            <person name="Marcet-Houben M."/>
            <person name="Mascher M."/>
            <person name="Morel G."/>
            <person name="Richard G.-F."/>
            <person name="Riechen J."/>
            <person name="Sacerdot C."/>
            <person name="Sarkar A."/>
            <person name="Savel G."/>
            <person name="Schacherer J."/>
            <person name="Sherman D."/>
            <person name="Straub M.-L."/>
            <person name="Stein N."/>
            <person name="Thierry A."/>
            <person name="Trautwein-Schult A."/>
            <person name="Westhof E."/>
            <person name="Worch S."/>
            <person name="Dujon B."/>
            <person name="Souciet J.-L."/>
            <person name="Wincker P."/>
            <person name="Scholz U."/>
            <person name="Neuveglise N."/>
        </authorList>
    </citation>
    <scope>NUCLEOTIDE SEQUENCE</scope>
    <source>
        <strain evidence="14">LS3</strain>
    </source>
</reference>
<dbReference type="InterPro" id="IPR015422">
    <property type="entry name" value="PyrdxlP-dep_Trfase_small"/>
</dbReference>
<evidence type="ECO:0000256" key="4">
    <source>
        <dbReference type="ARBA" id="ARBA00013030"/>
    </source>
</evidence>
<dbReference type="Gene3D" id="3.40.640.10">
    <property type="entry name" value="Type I PLP-dependent aspartate aminotransferase-like (Major domain)"/>
    <property type="match status" value="1"/>
</dbReference>
<dbReference type="Pfam" id="PF00266">
    <property type="entry name" value="Aminotran_5"/>
    <property type="match status" value="1"/>
</dbReference>
<dbReference type="PhylomeDB" id="A0A060TBZ2"/>
<dbReference type="PROSITE" id="PS00595">
    <property type="entry name" value="AA_TRANSFER_CLASS_5"/>
    <property type="match status" value="1"/>
</dbReference>
<dbReference type="InterPro" id="IPR015421">
    <property type="entry name" value="PyrdxlP-dep_Trfase_major"/>
</dbReference>
<evidence type="ECO:0000256" key="12">
    <source>
        <dbReference type="RuleBase" id="RU004504"/>
    </source>
</evidence>
<dbReference type="PANTHER" id="PTHR43247">
    <property type="entry name" value="PHOSPHOSERINE AMINOTRANSFERASE"/>
    <property type="match status" value="1"/>
</dbReference>
<reference evidence="14" key="1">
    <citation type="submission" date="2014-02" db="EMBL/GenBank/DDBJ databases">
        <authorList>
            <person name="Genoscope - CEA"/>
        </authorList>
    </citation>
    <scope>NUCLEOTIDE SEQUENCE</scope>
    <source>
        <strain evidence="14">LS3</strain>
    </source>
</reference>
<dbReference type="HAMAP" id="MF_00160">
    <property type="entry name" value="SerC_aminotrans_5"/>
    <property type="match status" value="1"/>
</dbReference>
<comment type="similarity">
    <text evidence="3">Belongs to the class-V pyridoxal-phosphate-dependent aminotransferase family. SerC subfamily.</text>
</comment>
<evidence type="ECO:0000256" key="2">
    <source>
        <dbReference type="ARBA" id="ARBA00005099"/>
    </source>
</evidence>
<dbReference type="InterPro" id="IPR022278">
    <property type="entry name" value="Pser_aminoTfrase"/>
</dbReference>
<evidence type="ECO:0000256" key="11">
    <source>
        <dbReference type="ARBA" id="ARBA00049007"/>
    </source>
</evidence>
<protein>
    <recommendedName>
        <fullName evidence="4">phosphoserine transaminase</fullName>
        <ecNumber evidence="4">2.6.1.52</ecNumber>
    </recommendedName>
</protein>
<evidence type="ECO:0000256" key="8">
    <source>
        <dbReference type="ARBA" id="ARBA00022898"/>
    </source>
</evidence>
<dbReference type="GO" id="GO:0006564">
    <property type="term" value="P:L-serine biosynthetic process"/>
    <property type="evidence" value="ECO:0007669"/>
    <property type="project" value="UniProtKB-KW"/>
</dbReference>
<evidence type="ECO:0000256" key="6">
    <source>
        <dbReference type="ARBA" id="ARBA00022605"/>
    </source>
</evidence>
<evidence type="ECO:0000256" key="5">
    <source>
        <dbReference type="ARBA" id="ARBA00022576"/>
    </source>
</evidence>
<dbReference type="PIRSF" id="PIRSF000525">
    <property type="entry name" value="SerC"/>
    <property type="match status" value="1"/>
</dbReference>
<evidence type="ECO:0000259" key="13">
    <source>
        <dbReference type="Pfam" id="PF00266"/>
    </source>
</evidence>
<dbReference type="InterPro" id="IPR000192">
    <property type="entry name" value="Aminotrans_V_dom"/>
</dbReference>
<dbReference type="EMBL" id="HG937692">
    <property type="protein sequence ID" value="CDP36681.1"/>
    <property type="molecule type" value="Genomic_DNA"/>
</dbReference>
<dbReference type="PANTHER" id="PTHR43247:SF1">
    <property type="entry name" value="PHOSPHOSERINE AMINOTRANSFERASE"/>
    <property type="match status" value="1"/>
</dbReference>
<dbReference type="FunFam" id="3.40.640.10:FF:000010">
    <property type="entry name" value="Phosphoserine aminotransferase"/>
    <property type="match status" value="1"/>
</dbReference>
<keyword evidence="6" id="KW-0028">Amino-acid biosynthesis</keyword>
<dbReference type="Gene3D" id="3.90.1150.10">
    <property type="entry name" value="Aspartate Aminotransferase, domain 1"/>
    <property type="match status" value="1"/>
</dbReference>
<organism evidence="14">
    <name type="scientific">Blastobotrys adeninivorans</name>
    <name type="common">Yeast</name>
    <name type="synonym">Arxula adeninivorans</name>
    <dbReference type="NCBI Taxonomy" id="409370"/>
    <lineage>
        <taxon>Eukaryota</taxon>
        <taxon>Fungi</taxon>
        <taxon>Dikarya</taxon>
        <taxon>Ascomycota</taxon>
        <taxon>Saccharomycotina</taxon>
        <taxon>Dipodascomycetes</taxon>
        <taxon>Dipodascales</taxon>
        <taxon>Trichomonascaceae</taxon>
        <taxon>Blastobotrys</taxon>
    </lineage>
</organism>
<dbReference type="FunFam" id="3.90.1150.10:FF:000006">
    <property type="entry name" value="Phosphoserine aminotransferase"/>
    <property type="match status" value="1"/>
</dbReference>
<keyword evidence="5" id="KW-0032">Aminotransferase</keyword>
<evidence type="ECO:0000256" key="1">
    <source>
        <dbReference type="ARBA" id="ARBA00001933"/>
    </source>
</evidence>
<dbReference type="SUPFAM" id="SSF53383">
    <property type="entry name" value="PLP-dependent transferases"/>
    <property type="match status" value="1"/>
</dbReference>
<dbReference type="GO" id="GO:0004648">
    <property type="term" value="F:O-phospho-L-serine:2-oxoglutarate aminotransferase activity"/>
    <property type="evidence" value="ECO:0007669"/>
    <property type="project" value="UniProtKB-EC"/>
</dbReference>
<accession>A0A060TBZ2</accession>
<sequence length="378" mass="41053">MRPQANYFGAGPALLPSEVVEAAAADFIDYKNLGIGVGEISHRSGDAIAIINATKEKITKLLDIPDTHEVFFCQGGGTGGFAAVTYNMLAAYAAKTGKKGKANYFVTGSWSQKACEEAKRLGADVHVVADAKKQNGKYGSIPAQSTWQFSDDAAYVYYCDNETVHGVEFPEIPKVPEGVELVADMSSNFLSRKVDVSKFGLLFGGAQKNIGIAGVSLYIIKKSLLERPEDDKLRELGIPLCPIFLDFPSVVKNNSAYNTISILAVQVMNLYMDHLIAKGGLGAQEAEANSKAQKVYAVVDKYPQVYTKLVDEKARSRMNIVFTTTDDDKFVKGAAERNLTGLKGHRSVGGIRVSNYNAVTENSIDLLVKYMEEFANSQ</sequence>
<dbReference type="EC" id="2.6.1.52" evidence="4"/>
<keyword evidence="7" id="KW-0808">Transferase</keyword>
<feature type="domain" description="Aminotransferase class V" evidence="13">
    <location>
        <begin position="7"/>
        <end position="367"/>
    </location>
</feature>
<comment type="pathway">
    <text evidence="2">Amino-acid biosynthesis; L-serine biosynthesis; L-serine from 3-phospho-D-glycerate: step 2/3.</text>
</comment>
<dbReference type="InterPro" id="IPR015424">
    <property type="entry name" value="PyrdxlP-dep_Trfase"/>
</dbReference>
<evidence type="ECO:0000256" key="3">
    <source>
        <dbReference type="ARBA" id="ARBA00006904"/>
    </source>
</evidence>
<comment type="catalytic activity">
    <reaction evidence="10">
        <text>4-(phosphooxy)-L-threonine + 2-oxoglutarate = (R)-3-hydroxy-2-oxo-4-phosphooxybutanoate + L-glutamate</text>
        <dbReference type="Rhea" id="RHEA:16573"/>
        <dbReference type="ChEBI" id="CHEBI:16810"/>
        <dbReference type="ChEBI" id="CHEBI:29985"/>
        <dbReference type="ChEBI" id="CHEBI:58452"/>
        <dbReference type="ChEBI" id="CHEBI:58538"/>
        <dbReference type="EC" id="2.6.1.52"/>
    </reaction>
</comment>
<comment type="cofactor">
    <cofactor evidence="1 12">
        <name>pyridoxal 5'-phosphate</name>
        <dbReference type="ChEBI" id="CHEBI:597326"/>
    </cofactor>
</comment>
<dbReference type="GO" id="GO:0005737">
    <property type="term" value="C:cytoplasm"/>
    <property type="evidence" value="ECO:0007669"/>
    <property type="project" value="TreeGrafter"/>
</dbReference>
<gene>
    <name evidence="14" type="ORF">GNLVRS02_ARAD1B18568g</name>
</gene>
<evidence type="ECO:0000256" key="10">
    <source>
        <dbReference type="ARBA" id="ARBA00047630"/>
    </source>
</evidence>
<dbReference type="InterPro" id="IPR020578">
    <property type="entry name" value="Aminotrans_V_PyrdxlP_BS"/>
</dbReference>
<keyword evidence="9" id="KW-0718">Serine biosynthesis</keyword>
<evidence type="ECO:0000256" key="7">
    <source>
        <dbReference type="ARBA" id="ARBA00022679"/>
    </source>
</evidence>
<dbReference type="UniPathway" id="UPA00135">
    <property type="reaction ID" value="UER00197"/>
</dbReference>
<name>A0A060TBZ2_BLAAD</name>
<evidence type="ECO:0000313" key="14">
    <source>
        <dbReference type="EMBL" id="CDP36681.1"/>
    </source>
</evidence>
<dbReference type="GO" id="GO:0030170">
    <property type="term" value="F:pyridoxal phosphate binding"/>
    <property type="evidence" value="ECO:0007669"/>
    <property type="project" value="TreeGrafter"/>
</dbReference>